<keyword evidence="2 6" id="KW-0853">WD repeat</keyword>
<dbReference type="InterPro" id="IPR001680">
    <property type="entry name" value="WD40_rpt"/>
</dbReference>
<evidence type="ECO:0000256" key="4">
    <source>
        <dbReference type="ARBA" id="ARBA00023273"/>
    </source>
</evidence>
<dbReference type="GO" id="GO:0031514">
    <property type="term" value="C:motile cilium"/>
    <property type="evidence" value="ECO:0007669"/>
    <property type="project" value="TreeGrafter"/>
</dbReference>
<dbReference type="SUPFAM" id="SSF47473">
    <property type="entry name" value="EF-hand"/>
    <property type="match status" value="1"/>
</dbReference>
<sequence length="1099" mass="120529">MATTATNEAKEAKEVRQAAPQHPRMMGEEPYLHRPTPTPRQPALSLTWAFGLHKDFKSIVHNLSNSSQPQPAPTVGRQGPPAAAAVEVRKVFYPIAHVGVLYDVLHNTQTHLLGHLHTIVASACSHNRRFVVTADEGDPQRWPLRNTMQRTKRTARCVQTVDDDIALGAEEEEALFVDPHEACLEDEDDGALMIVWDTHTGLPVRTIPVGKYGGVLCCTMSPDGTYIATINRRTPQELMLWGWTVDPEEEAGWAAGTAAYNNGDLLAPEQVRRIPSHDEQTSIRFAMDDPQLLCSNGLKRVMFWSWAEGILKYYSPPILHKDLHTPSVGSFTQTVLVPGTSMACSGTVDGDVVLWDLQPRGRIAKGHDKELLKVVRVHQGGVTFLTTEGGYIVTGGMDGQVKFLDTKLRLVAWFEELNGGPVVSISFDAPPLQRPMEDIVAETVKATQKSVLVGGNAAAKAFTAPDFMVSTADALILDVPSKSFHTNFTNSDDVRKGKLIVQGQDEAIQCIVAHPKLPRLAVAGLSGNVHIWDYTQRRVLMLTIFRSLLVQSMAFDPQGQQLVCGFTNGTVKVLNAETLEERQIFKPKKPDSIVKLTFSPDSYMFAYGTVSGTVALFHFTHRNQDPLKPMEWELVGRHKTHRAAISGLQFMSDTNGEGLRLLSVGEDKRLIEYNLVESGPESGLQLRTAHRITQGPAPTGFLWLKSPYVVDAQSRPRGPLDDGGFDHDGADPAQRAAGQDRAGGDLLDYLLISTSEYKLGVYLSDWSRQCIKTVLSPTFGGPIAAMAVVAGDGGGSSCLVYATKERVVGLMQLPVRGDPHAAMGLLAHPGAITSMAVSFDGRHVFTAGGEDQSVLQWTIDGARVMEPAAAAAAAQAPGGVPLDHLLSTVEGGAEGDLMREVVDYFYYAQVRTQGEETSAKRELLGAIRFSQLPNLFRALGYYPSELEIGHLTYEVANMYGPRDEPLEEINVDDILLDFTQFMRLYINYRPVYGITREDIETAFLRLGADPKTGKVDRDAFFEVLSTRGEPLRTAEITAALASLLGDGVRLDMLEDKITARAFAENLLGFEDYDGQQPQQQQQGEEEEEEEESETEDGFG</sequence>
<dbReference type="EMBL" id="ATMH01009304">
    <property type="protein sequence ID" value="EPY19767.1"/>
    <property type="molecule type" value="Genomic_DNA"/>
</dbReference>
<dbReference type="InterPro" id="IPR011992">
    <property type="entry name" value="EF-hand-dom_pair"/>
</dbReference>
<dbReference type="Pfam" id="PF00400">
    <property type="entry name" value="WD40"/>
    <property type="match status" value="2"/>
</dbReference>
<dbReference type="InterPro" id="IPR036322">
    <property type="entry name" value="WD40_repeat_dom_sf"/>
</dbReference>
<keyword evidence="9" id="KW-1185">Reference proteome</keyword>
<dbReference type="Gene3D" id="2.130.10.10">
    <property type="entry name" value="YVTN repeat-like/Quinoprotein amine dehydrogenase"/>
    <property type="match status" value="2"/>
</dbReference>
<comment type="caution">
    <text evidence="8">The sequence shown here is derived from an EMBL/GenBank/DDBJ whole genome shotgun (WGS) entry which is preliminary data.</text>
</comment>
<dbReference type="SUPFAM" id="SSF50978">
    <property type="entry name" value="WD40 repeat-like"/>
    <property type="match status" value="2"/>
</dbReference>
<evidence type="ECO:0000256" key="2">
    <source>
        <dbReference type="ARBA" id="ARBA00022574"/>
    </source>
</evidence>
<evidence type="ECO:0000313" key="8">
    <source>
        <dbReference type="EMBL" id="EPY19767.1"/>
    </source>
</evidence>
<dbReference type="Proteomes" id="UP000015354">
    <property type="component" value="Unassembled WGS sequence"/>
</dbReference>
<proteinExistence type="predicted"/>
<organism evidence="8 9">
    <name type="scientific">Strigomonas culicis</name>
    <dbReference type="NCBI Taxonomy" id="28005"/>
    <lineage>
        <taxon>Eukaryota</taxon>
        <taxon>Discoba</taxon>
        <taxon>Euglenozoa</taxon>
        <taxon>Kinetoplastea</taxon>
        <taxon>Metakinetoplastina</taxon>
        <taxon>Trypanosomatida</taxon>
        <taxon>Trypanosomatidae</taxon>
        <taxon>Strigomonadinae</taxon>
        <taxon>Strigomonas</taxon>
    </lineage>
</organism>
<dbReference type="InterPro" id="IPR050630">
    <property type="entry name" value="WD_repeat_EMAP"/>
</dbReference>
<reference evidence="8 9" key="1">
    <citation type="journal article" date="2013" name="PLoS ONE">
        <title>Predicting the Proteins of Angomonas deanei, Strigomonas culicis and Their Respective Endosymbionts Reveals New Aspects of the Trypanosomatidae Family.</title>
        <authorList>
            <person name="Motta M.C."/>
            <person name="Martins A.C."/>
            <person name="de Souza S.S."/>
            <person name="Catta-Preta C.M."/>
            <person name="Silva R."/>
            <person name="Klein C.C."/>
            <person name="de Almeida L.G."/>
            <person name="de Lima Cunha O."/>
            <person name="Ciapina L.P."/>
            <person name="Brocchi M."/>
            <person name="Colabardini A.C."/>
            <person name="de Araujo Lima B."/>
            <person name="Machado C.R."/>
            <person name="de Almeida Soares C.M."/>
            <person name="Probst C.M."/>
            <person name="de Menezes C.B."/>
            <person name="Thompson C.E."/>
            <person name="Bartholomeu D.C."/>
            <person name="Gradia D.F."/>
            <person name="Pavoni D.P."/>
            <person name="Grisard E.C."/>
            <person name="Fantinatti-Garboggini F."/>
            <person name="Marchini F.K."/>
            <person name="Rodrigues-Luiz G.F."/>
            <person name="Wagner G."/>
            <person name="Goldman G.H."/>
            <person name="Fietto J.L."/>
            <person name="Elias M.C."/>
            <person name="Goldman M.H."/>
            <person name="Sagot M.F."/>
            <person name="Pereira M."/>
            <person name="Stoco P.H."/>
            <person name="de Mendonca-Neto R.P."/>
            <person name="Teixeira S.M."/>
            <person name="Maciel T.E."/>
            <person name="de Oliveira Mendes T.A."/>
            <person name="Urmenyi T.P."/>
            <person name="de Souza W."/>
            <person name="Schenkman S."/>
            <person name="de Vasconcelos A.T."/>
        </authorList>
    </citation>
    <scope>NUCLEOTIDE SEQUENCE [LARGE SCALE GENOMIC DNA]</scope>
</reference>
<feature type="region of interest" description="Disordered" evidence="7">
    <location>
        <begin position="715"/>
        <end position="738"/>
    </location>
</feature>
<comment type="subcellular location">
    <subcellularLocation>
        <location evidence="1">Cell projection</location>
        <location evidence="1">Cilium</location>
    </subcellularLocation>
</comment>
<feature type="repeat" description="WD" evidence="6">
    <location>
        <begin position="501"/>
        <end position="542"/>
    </location>
</feature>
<feature type="region of interest" description="Disordered" evidence="7">
    <location>
        <begin position="1"/>
        <end position="28"/>
    </location>
</feature>
<dbReference type="SMART" id="SM00320">
    <property type="entry name" value="WD40"/>
    <property type="match status" value="9"/>
</dbReference>
<evidence type="ECO:0000256" key="6">
    <source>
        <dbReference type="PROSITE-ProRule" id="PRU00221"/>
    </source>
</evidence>
<evidence type="ECO:0000313" key="9">
    <source>
        <dbReference type="Proteomes" id="UP000015354"/>
    </source>
</evidence>
<feature type="region of interest" description="Disordered" evidence="7">
    <location>
        <begin position="1070"/>
        <end position="1099"/>
    </location>
</feature>
<name>S9TNA9_9TRYP</name>
<gene>
    <name evidence="8" type="ORF">STCU_09304</name>
</gene>
<keyword evidence="3" id="KW-0677">Repeat</keyword>
<keyword evidence="4" id="KW-0966">Cell projection</keyword>
<evidence type="ECO:0000256" key="7">
    <source>
        <dbReference type="SAM" id="MobiDB-lite"/>
    </source>
</evidence>
<dbReference type="AlphaFoldDB" id="S9TNA9"/>
<evidence type="ECO:0000256" key="3">
    <source>
        <dbReference type="ARBA" id="ARBA00022737"/>
    </source>
</evidence>
<dbReference type="SUPFAM" id="SSF101908">
    <property type="entry name" value="Putative isomerase YbhE"/>
    <property type="match status" value="1"/>
</dbReference>
<dbReference type="PANTHER" id="PTHR13720:SF13">
    <property type="entry name" value="CILIA- AND FLAGELLA-ASSOCIATED PROTEIN 251"/>
    <property type="match status" value="1"/>
</dbReference>
<feature type="compositionally biased region" description="Acidic residues" evidence="7">
    <location>
        <begin position="1083"/>
        <end position="1099"/>
    </location>
</feature>
<dbReference type="PANTHER" id="PTHR13720">
    <property type="entry name" value="WD-40 REPEAT PROTEIN"/>
    <property type="match status" value="1"/>
</dbReference>
<feature type="compositionally biased region" description="Basic and acidic residues" evidence="7">
    <location>
        <begin position="718"/>
        <end position="730"/>
    </location>
</feature>
<dbReference type="InterPro" id="IPR015943">
    <property type="entry name" value="WD40/YVTN_repeat-like_dom_sf"/>
</dbReference>
<dbReference type="PROSITE" id="PS50082">
    <property type="entry name" value="WD_REPEATS_2"/>
    <property type="match status" value="1"/>
</dbReference>
<evidence type="ECO:0000256" key="5">
    <source>
        <dbReference type="ARBA" id="ARBA00040994"/>
    </source>
</evidence>
<dbReference type="OrthoDB" id="4899631at2759"/>
<evidence type="ECO:0000256" key="1">
    <source>
        <dbReference type="ARBA" id="ARBA00004138"/>
    </source>
</evidence>
<protein>
    <recommendedName>
        <fullName evidence="5">Cilia- and flagella-associated protein 251</fullName>
    </recommendedName>
</protein>
<accession>S9TNA9</accession>